<proteinExistence type="predicted"/>
<sequence>MDAPAMGGDAMGVLPEGVLPSASGVLALHGISPRLEVWMVAGAAACPETVAEDLLRAADPAGAAVVACSSTHAWGGSDDA</sequence>
<reference evidence="1" key="1">
    <citation type="submission" date="2015-06" db="UniProtKB">
        <authorList>
            <consortium name="EnsemblPlants"/>
        </authorList>
    </citation>
    <scope>IDENTIFICATION</scope>
</reference>
<accession>M8BQY7</accession>
<evidence type="ECO:0000313" key="1">
    <source>
        <dbReference type="EnsemblPlants" id="EMT24223"/>
    </source>
</evidence>
<dbReference type="EnsemblPlants" id="EMT24223">
    <property type="protein sequence ID" value="EMT24223"/>
    <property type="gene ID" value="F775_43814"/>
</dbReference>
<organism evidence="1">
    <name type="scientific">Aegilops tauschii</name>
    <name type="common">Tausch's goatgrass</name>
    <name type="synonym">Aegilops squarrosa</name>
    <dbReference type="NCBI Taxonomy" id="37682"/>
    <lineage>
        <taxon>Eukaryota</taxon>
        <taxon>Viridiplantae</taxon>
        <taxon>Streptophyta</taxon>
        <taxon>Embryophyta</taxon>
        <taxon>Tracheophyta</taxon>
        <taxon>Spermatophyta</taxon>
        <taxon>Magnoliopsida</taxon>
        <taxon>Liliopsida</taxon>
        <taxon>Poales</taxon>
        <taxon>Poaceae</taxon>
        <taxon>BOP clade</taxon>
        <taxon>Pooideae</taxon>
        <taxon>Triticodae</taxon>
        <taxon>Triticeae</taxon>
        <taxon>Triticinae</taxon>
        <taxon>Aegilops</taxon>
    </lineage>
</organism>
<name>M8BQY7_AEGTA</name>
<protein>
    <submittedName>
        <fullName evidence="1">Uncharacterized protein</fullName>
    </submittedName>
</protein>
<dbReference type="AlphaFoldDB" id="M8BQY7"/>